<keyword evidence="2" id="KW-1185">Reference proteome</keyword>
<sequence>MGGAVLGWAGWVGPDWAGLAGLGWASWRHVDACPVEFPFSLTDSERHGGDTWRHLDACPVEFPLSLRDATRVRHTRDTRERFANASRTLRGRFVNASRTLRERFNNDGGSTIGPLDPNL</sequence>
<gene>
    <name evidence="1" type="ORF">AK812_SmicGene36257</name>
</gene>
<protein>
    <submittedName>
        <fullName evidence="1">Uncharacterized protein</fullName>
    </submittedName>
</protein>
<reference evidence="1 2" key="1">
    <citation type="submission" date="2016-02" db="EMBL/GenBank/DDBJ databases">
        <title>Genome analysis of coral dinoflagellate symbionts highlights evolutionary adaptations to a symbiotic lifestyle.</title>
        <authorList>
            <person name="Aranda M."/>
            <person name="Li Y."/>
            <person name="Liew Y.J."/>
            <person name="Baumgarten S."/>
            <person name="Simakov O."/>
            <person name="Wilson M."/>
            <person name="Piel J."/>
            <person name="Ashoor H."/>
            <person name="Bougouffa S."/>
            <person name="Bajic V.B."/>
            <person name="Ryu T."/>
            <person name="Ravasi T."/>
            <person name="Bayer T."/>
            <person name="Micklem G."/>
            <person name="Kim H."/>
            <person name="Bhak J."/>
            <person name="Lajeunesse T.C."/>
            <person name="Voolstra C.R."/>
        </authorList>
    </citation>
    <scope>NUCLEOTIDE SEQUENCE [LARGE SCALE GENOMIC DNA]</scope>
    <source>
        <strain evidence="1 2">CCMP2467</strain>
    </source>
</reference>
<name>A0A1Q9CJC9_SYMMI</name>
<proteinExistence type="predicted"/>
<accession>A0A1Q9CJC9</accession>
<comment type="caution">
    <text evidence="1">The sequence shown here is derived from an EMBL/GenBank/DDBJ whole genome shotgun (WGS) entry which is preliminary data.</text>
</comment>
<dbReference type="AlphaFoldDB" id="A0A1Q9CJC9"/>
<evidence type="ECO:0000313" key="1">
    <source>
        <dbReference type="EMBL" id="OLP83031.1"/>
    </source>
</evidence>
<dbReference type="EMBL" id="LSRX01001148">
    <property type="protein sequence ID" value="OLP83031.1"/>
    <property type="molecule type" value="Genomic_DNA"/>
</dbReference>
<dbReference type="Proteomes" id="UP000186817">
    <property type="component" value="Unassembled WGS sequence"/>
</dbReference>
<organism evidence="1 2">
    <name type="scientific">Symbiodinium microadriaticum</name>
    <name type="common">Dinoflagellate</name>
    <name type="synonym">Zooxanthella microadriatica</name>
    <dbReference type="NCBI Taxonomy" id="2951"/>
    <lineage>
        <taxon>Eukaryota</taxon>
        <taxon>Sar</taxon>
        <taxon>Alveolata</taxon>
        <taxon>Dinophyceae</taxon>
        <taxon>Suessiales</taxon>
        <taxon>Symbiodiniaceae</taxon>
        <taxon>Symbiodinium</taxon>
    </lineage>
</organism>
<evidence type="ECO:0000313" key="2">
    <source>
        <dbReference type="Proteomes" id="UP000186817"/>
    </source>
</evidence>